<dbReference type="PANTHER" id="PTHR10926">
    <property type="entry name" value="CELL CYCLE CONTROL PROTEIN 50"/>
    <property type="match status" value="1"/>
</dbReference>
<dbReference type="GO" id="GO:0005794">
    <property type="term" value="C:Golgi apparatus"/>
    <property type="evidence" value="ECO:0007669"/>
    <property type="project" value="TreeGrafter"/>
</dbReference>
<dbReference type="GO" id="GO:0005886">
    <property type="term" value="C:plasma membrane"/>
    <property type="evidence" value="ECO:0007669"/>
    <property type="project" value="TreeGrafter"/>
</dbReference>
<evidence type="ECO:0000256" key="4">
    <source>
        <dbReference type="ARBA" id="ARBA00022989"/>
    </source>
</evidence>
<gene>
    <name evidence="8" type="ORF">DHA2_15501</name>
</gene>
<comment type="caution">
    <text evidence="8">The sequence shown here is derived from an EMBL/GenBank/DDBJ whole genome shotgun (WGS) entry which is preliminary data.</text>
</comment>
<evidence type="ECO:0000256" key="5">
    <source>
        <dbReference type="ARBA" id="ARBA00023136"/>
    </source>
</evidence>
<evidence type="ECO:0000256" key="1">
    <source>
        <dbReference type="ARBA" id="ARBA00004141"/>
    </source>
</evidence>
<keyword evidence="3 7" id="KW-0812">Transmembrane</keyword>
<accession>V6TFS9</accession>
<dbReference type="VEuPathDB" id="GiardiaDB:GL50803_0015501"/>
<protein>
    <submittedName>
        <fullName evidence="8">Putative CDC50 family protein</fullName>
    </submittedName>
</protein>
<dbReference type="PIRSF" id="PIRSF015840">
    <property type="entry name" value="DUF284_TM_euk"/>
    <property type="match status" value="1"/>
</dbReference>
<evidence type="ECO:0000256" key="2">
    <source>
        <dbReference type="ARBA" id="ARBA00009457"/>
    </source>
</evidence>
<sequence length="374" mass="41723">MFIEQMPLLSVNSWFGTKSPFFTQNMRHCVPNPGVILIMSLLFTGSIIFLIISAIAFSFNSTQAYGIAHYSTPSSGASSQTEPVTVTLERFNVEKPLYVYYHLQDFHQNVRFYVSSFSRKQLQSDSFKAAGLNKDCNKGGTVVDEPCGLIYQSLFNDTLASAATNEVTFYITSTDTSVNPSQPIKVQLPINTTGIAWKEDIKSTRMYGKAFQALPNSEAVAVWMRTAPLSTFDKLYGRFTAEQLKALVTDSHTAETIYDASKAGGVTVEFSVTNNFPYGRKSIVLQQMTVFGGYYETRNLAILSIILGCVMFICGLTLLIIFLERGPRSAKYKTVLEQYPIVTNSSILLSELERMGDEKVRRTIRQVKAEMGLK</sequence>
<evidence type="ECO:0000256" key="3">
    <source>
        <dbReference type="ARBA" id="ARBA00022692"/>
    </source>
</evidence>
<dbReference type="InterPro" id="IPR005045">
    <property type="entry name" value="CDC50/LEM3_fam"/>
</dbReference>
<proteinExistence type="inferred from homology"/>
<name>V6TFS9_GIAIN</name>
<dbReference type="GO" id="GO:0005783">
    <property type="term" value="C:endoplasmic reticulum"/>
    <property type="evidence" value="ECO:0007669"/>
    <property type="project" value="TreeGrafter"/>
</dbReference>
<comment type="subcellular location">
    <subcellularLocation>
        <location evidence="1">Membrane</location>
        <topology evidence="1">Multi-pass membrane protein</topology>
    </subcellularLocation>
</comment>
<dbReference type="Pfam" id="PF03381">
    <property type="entry name" value="CDC50"/>
    <property type="match status" value="1"/>
</dbReference>
<dbReference type="Proteomes" id="UP000018320">
    <property type="component" value="Unassembled WGS sequence"/>
</dbReference>
<evidence type="ECO:0000256" key="7">
    <source>
        <dbReference type="SAM" id="Phobius"/>
    </source>
</evidence>
<reference evidence="9" key="1">
    <citation type="submission" date="2012-02" db="EMBL/GenBank/DDBJ databases">
        <title>Genome sequencing of Giardia lamblia Genotypes A2 and B isolates (DH and GS) and comparative analysis with the genomes of Genotypes A1 and E (WB and Pig).</title>
        <authorList>
            <person name="Adam R."/>
            <person name="Dahlstrom E."/>
            <person name="Martens C."/>
            <person name="Bruno D."/>
            <person name="Barbian K."/>
            <person name="Porcella S.F."/>
            <person name="Nash T."/>
        </authorList>
    </citation>
    <scope>NUCLEOTIDE SEQUENCE</scope>
    <source>
        <strain evidence="9">DH</strain>
    </source>
</reference>
<evidence type="ECO:0000256" key="6">
    <source>
        <dbReference type="PIRNR" id="PIRNR015840"/>
    </source>
</evidence>
<comment type="similarity">
    <text evidence="2 6">Belongs to the CDC50/LEM3 family.</text>
</comment>
<evidence type="ECO:0000313" key="8">
    <source>
        <dbReference type="EMBL" id="ESU37621.1"/>
    </source>
</evidence>
<dbReference type="VEuPathDB" id="GiardiaDB:GL50581_4176"/>
<evidence type="ECO:0000313" key="9">
    <source>
        <dbReference type="Proteomes" id="UP000018320"/>
    </source>
</evidence>
<keyword evidence="4 7" id="KW-1133">Transmembrane helix</keyword>
<dbReference type="EMBL" id="AHGT01000024">
    <property type="protein sequence ID" value="ESU37621.1"/>
    <property type="molecule type" value="Genomic_DNA"/>
</dbReference>
<keyword evidence="5 6" id="KW-0472">Membrane</keyword>
<dbReference type="AlphaFoldDB" id="V6TFS9"/>
<dbReference type="VEuPathDB" id="GiardiaDB:QR46_1499"/>
<organism evidence="8 9">
    <name type="scientific">Giardia intestinalis</name>
    <name type="common">Giardia lamblia</name>
    <dbReference type="NCBI Taxonomy" id="5741"/>
    <lineage>
        <taxon>Eukaryota</taxon>
        <taxon>Metamonada</taxon>
        <taxon>Diplomonadida</taxon>
        <taxon>Hexamitidae</taxon>
        <taxon>Giardiinae</taxon>
        <taxon>Giardia</taxon>
    </lineage>
</organism>
<reference evidence="8 9" key="2">
    <citation type="journal article" date="2013" name="Genome Biol. Evol.">
        <title>Genome sequencing of Giardia lamblia genotypes A2 and B isolates (DH and GS) and comparative analysis with the genomes of genotypes A1 and E (WB and Pig).</title>
        <authorList>
            <person name="Adam R.D."/>
            <person name="Dahlstrom E.W."/>
            <person name="Martens C.A."/>
            <person name="Bruno D.P."/>
            <person name="Barbian K.D."/>
            <person name="Ricklefs S.M."/>
            <person name="Hernandez M.M."/>
            <person name="Narla N.P."/>
            <person name="Patel R.B."/>
            <person name="Porcella S.F."/>
            <person name="Nash T.E."/>
        </authorList>
    </citation>
    <scope>NUCLEOTIDE SEQUENCE [LARGE SCALE GENOMIC DNA]</scope>
    <source>
        <strain evidence="8 9">DH</strain>
    </source>
</reference>
<dbReference type="PANTHER" id="PTHR10926:SF0">
    <property type="entry name" value="CDC50, ISOFORM A"/>
    <property type="match status" value="1"/>
</dbReference>
<feature type="transmembrane region" description="Helical" evidence="7">
    <location>
        <begin position="300"/>
        <end position="323"/>
    </location>
</feature>
<dbReference type="VEuPathDB" id="GiardiaDB:DHA2_15501"/>
<feature type="transmembrane region" description="Helical" evidence="7">
    <location>
        <begin position="35"/>
        <end position="59"/>
    </location>
</feature>